<feature type="region of interest" description="Disordered" evidence="1">
    <location>
        <begin position="68"/>
        <end position="87"/>
    </location>
</feature>
<keyword evidence="3" id="KW-1185">Reference proteome</keyword>
<protein>
    <submittedName>
        <fullName evidence="2">Uncharacterized protein</fullName>
    </submittedName>
</protein>
<accession>A0ABY7D146</accession>
<dbReference type="Proteomes" id="UP001164743">
    <property type="component" value="Chromosome 13A"/>
</dbReference>
<dbReference type="GeneID" id="77803356"/>
<evidence type="ECO:0000313" key="2">
    <source>
        <dbReference type="EMBL" id="WAQ90630.1"/>
    </source>
</evidence>
<reference evidence="2" key="1">
    <citation type="submission" date="2022-10" db="EMBL/GenBank/DDBJ databases">
        <title>Puccinia triticina Genome sequencing and assembly.</title>
        <authorList>
            <person name="Li C."/>
        </authorList>
    </citation>
    <scope>NUCLEOTIDE SEQUENCE</scope>
    <source>
        <strain evidence="2">Pt15</strain>
    </source>
</reference>
<organism evidence="2 3">
    <name type="scientific">Puccinia triticina</name>
    <dbReference type="NCBI Taxonomy" id="208348"/>
    <lineage>
        <taxon>Eukaryota</taxon>
        <taxon>Fungi</taxon>
        <taxon>Dikarya</taxon>
        <taxon>Basidiomycota</taxon>
        <taxon>Pucciniomycotina</taxon>
        <taxon>Pucciniomycetes</taxon>
        <taxon>Pucciniales</taxon>
        <taxon>Pucciniaceae</taxon>
        <taxon>Puccinia</taxon>
    </lineage>
</organism>
<evidence type="ECO:0000256" key="1">
    <source>
        <dbReference type="SAM" id="MobiDB-lite"/>
    </source>
</evidence>
<dbReference type="RefSeq" id="XP_053026185.1">
    <property type="nucleotide sequence ID" value="XM_053162472.1"/>
</dbReference>
<gene>
    <name evidence="2" type="ORF">PtA15_13A28</name>
</gene>
<name>A0ABY7D146_9BASI</name>
<dbReference type="EMBL" id="CP110433">
    <property type="protein sequence ID" value="WAQ90630.1"/>
    <property type="molecule type" value="Genomic_DNA"/>
</dbReference>
<sequence length="87" mass="9921">MGQQRLHPRRAHPALPSPVTRDEVIGRVIECKVWAARFWVFSQMETIPGLHICPIINRTRAIEMLASQKPPKANYPEGSFQSSEKVK</sequence>
<evidence type="ECO:0000313" key="3">
    <source>
        <dbReference type="Proteomes" id="UP001164743"/>
    </source>
</evidence>
<proteinExistence type="predicted"/>